<dbReference type="AlphaFoldDB" id="W9G2Y1"/>
<reference evidence="1 2" key="1">
    <citation type="submission" date="2013-08" db="EMBL/GenBank/DDBJ databases">
        <title>Intrasporangium oryzae NRRL B-24470.</title>
        <authorList>
            <person name="Liu H."/>
            <person name="Wang G."/>
        </authorList>
    </citation>
    <scope>NUCLEOTIDE SEQUENCE [LARGE SCALE GENOMIC DNA]</scope>
    <source>
        <strain evidence="1 2">NRRL B-24470</strain>
    </source>
</reference>
<proteinExistence type="predicted"/>
<comment type="caution">
    <text evidence="1">The sequence shown here is derived from an EMBL/GenBank/DDBJ whole genome shotgun (WGS) entry which is preliminary data.</text>
</comment>
<gene>
    <name evidence="1" type="ORF">N865_15450</name>
</gene>
<evidence type="ECO:0000313" key="2">
    <source>
        <dbReference type="Proteomes" id="UP000019489"/>
    </source>
</evidence>
<dbReference type="eggNOG" id="ENOG5031XX8">
    <property type="taxonomic scope" value="Bacteria"/>
</dbReference>
<dbReference type="EMBL" id="AWSA01000042">
    <property type="protein sequence ID" value="EWT00476.1"/>
    <property type="molecule type" value="Genomic_DNA"/>
</dbReference>
<sequence>MARFSVDHEGVTSARLVLAADPRTLRTSADALATAVSAGQRAVGVEAEDLARALSRFGLVHAWAVDALASASAALAGELEVAAADARDTELAVATALGGLSIPRVS</sequence>
<dbReference type="Proteomes" id="UP000019489">
    <property type="component" value="Unassembled WGS sequence"/>
</dbReference>
<protein>
    <submittedName>
        <fullName evidence="1">Uncharacterized protein</fullName>
    </submittedName>
</protein>
<evidence type="ECO:0000313" key="1">
    <source>
        <dbReference type="EMBL" id="EWT00476.1"/>
    </source>
</evidence>
<dbReference type="RefSeq" id="WP_034808287.1">
    <property type="nucleotide sequence ID" value="NZ_AWSA01000042.1"/>
</dbReference>
<name>W9G2Y1_9MICO</name>
<keyword evidence="2" id="KW-1185">Reference proteome</keyword>
<accession>W9G2Y1</accession>
<organism evidence="1 2">
    <name type="scientific">Intrasporangium oryzae NRRL B-24470</name>
    <dbReference type="NCBI Taxonomy" id="1386089"/>
    <lineage>
        <taxon>Bacteria</taxon>
        <taxon>Bacillati</taxon>
        <taxon>Actinomycetota</taxon>
        <taxon>Actinomycetes</taxon>
        <taxon>Micrococcales</taxon>
        <taxon>Intrasporangiaceae</taxon>
        <taxon>Intrasporangium</taxon>
    </lineage>
</organism>